<protein>
    <submittedName>
        <fullName evidence="1">DUF2007 domain-containing protein</fullName>
    </submittedName>
</protein>
<proteinExistence type="predicted"/>
<evidence type="ECO:0000313" key="1">
    <source>
        <dbReference type="EMBL" id="MFD2791358.1"/>
    </source>
</evidence>
<dbReference type="RefSeq" id="WP_251808432.1">
    <property type="nucleotide sequence ID" value="NZ_CP166679.1"/>
</dbReference>
<comment type="caution">
    <text evidence="1">The sequence shown here is derived from an EMBL/GenBank/DDBJ whole genome shotgun (WGS) entry which is preliminary data.</text>
</comment>
<gene>
    <name evidence="1" type="ORF">ACFS1K_16420</name>
</gene>
<dbReference type="EMBL" id="JBHUOK010000033">
    <property type="protein sequence ID" value="MFD2791358.1"/>
    <property type="molecule type" value="Genomic_DNA"/>
</dbReference>
<reference evidence="2" key="1">
    <citation type="journal article" date="2019" name="Int. J. Syst. Evol. Microbiol.">
        <title>The Global Catalogue of Microorganisms (GCM) 10K type strain sequencing project: providing services to taxonomists for standard genome sequencing and annotation.</title>
        <authorList>
            <consortium name="The Broad Institute Genomics Platform"/>
            <consortium name="The Broad Institute Genome Sequencing Center for Infectious Disease"/>
            <person name="Wu L."/>
            <person name="Ma J."/>
        </authorList>
    </citation>
    <scope>NUCLEOTIDE SEQUENCE [LARGE SCALE GENOMIC DNA]</scope>
    <source>
        <strain evidence="2">KCTC 52924</strain>
    </source>
</reference>
<name>A0ABW5VI44_9FLAO</name>
<keyword evidence="2" id="KW-1185">Reference proteome</keyword>
<accession>A0ABW5VI44</accession>
<dbReference type="Proteomes" id="UP001597532">
    <property type="component" value="Unassembled WGS sequence"/>
</dbReference>
<sequence>MVKDYIKIFSGNLIIAGRIKEELRLIGIMPVVRDESESGRLAGFASPMQGVQEIYVQPTEVDKAKPIVDQLLASFNAEL</sequence>
<organism evidence="1 2">
    <name type="scientific">Arenibacter antarcticus</name>
    <dbReference type="NCBI Taxonomy" id="2040469"/>
    <lineage>
        <taxon>Bacteria</taxon>
        <taxon>Pseudomonadati</taxon>
        <taxon>Bacteroidota</taxon>
        <taxon>Flavobacteriia</taxon>
        <taxon>Flavobacteriales</taxon>
        <taxon>Flavobacteriaceae</taxon>
        <taxon>Arenibacter</taxon>
    </lineage>
</organism>
<evidence type="ECO:0000313" key="2">
    <source>
        <dbReference type="Proteomes" id="UP001597532"/>
    </source>
</evidence>